<dbReference type="InterPro" id="IPR050312">
    <property type="entry name" value="IolE/XylAMocC-like"/>
</dbReference>
<proteinExistence type="predicted"/>
<dbReference type="Gene3D" id="3.20.20.150">
    <property type="entry name" value="Divalent-metal-dependent TIM barrel enzymes"/>
    <property type="match status" value="1"/>
</dbReference>
<dbReference type="PATRIC" id="fig|1430899.3.peg.2316"/>
<evidence type="ECO:0000313" key="2">
    <source>
        <dbReference type="EMBL" id="KMT58442.1"/>
    </source>
</evidence>
<dbReference type="AlphaFoldDB" id="A0A0J8G755"/>
<evidence type="ECO:0000259" key="1">
    <source>
        <dbReference type="Pfam" id="PF01261"/>
    </source>
</evidence>
<dbReference type="OrthoDB" id="9798407at2"/>
<dbReference type="EMBL" id="AZHO01000030">
    <property type="protein sequence ID" value="KMT58442.1"/>
    <property type="molecule type" value="Genomic_DNA"/>
</dbReference>
<dbReference type="SUPFAM" id="SSF51658">
    <property type="entry name" value="Xylose isomerase-like"/>
    <property type="match status" value="1"/>
</dbReference>
<comment type="caution">
    <text evidence="2">The sequence shown here is derived from an EMBL/GenBank/DDBJ whole genome shotgun (WGS) entry which is preliminary data.</text>
</comment>
<dbReference type="PANTHER" id="PTHR12110:SF41">
    <property type="entry name" value="INOSOSE DEHYDRATASE"/>
    <property type="match status" value="1"/>
</dbReference>
<dbReference type="Proteomes" id="UP000052258">
    <property type="component" value="Unassembled WGS sequence"/>
</dbReference>
<dbReference type="Pfam" id="PF01261">
    <property type="entry name" value="AP_endonuc_2"/>
    <property type="match status" value="1"/>
</dbReference>
<reference evidence="2 3" key="1">
    <citation type="journal article" date="2015" name="Genome Biol. Evol.">
        <title>Comparative Genomics of Listeria Sensu Lato: Genus-Wide Differences in Evolutionary Dynamics and the Progressive Gain of Complex, Potentially Pathogenicity-Related Traits through Lateral Gene Transfer.</title>
        <authorList>
            <person name="Chiara M."/>
            <person name="Caruso M."/>
            <person name="D'Erchia A.M."/>
            <person name="Manzari C."/>
            <person name="Fraccalvieri R."/>
            <person name="Goffredo E."/>
            <person name="Latorre L."/>
            <person name="Miccolupo A."/>
            <person name="Padalino I."/>
            <person name="Santagada G."/>
            <person name="Chiocco D."/>
            <person name="Pesole G."/>
            <person name="Horner D.S."/>
            <person name="Parisi A."/>
        </authorList>
    </citation>
    <scope>NUCLEOTIDE SEQUENCE [LARGE SCALE GENOMIC DNA]</scope>
    <source>
        <strain evidence="2 3">1991</strain>
    </source>
</reference>
<accession>A0A0J8G755</accession>
<name>A0A0J8G755_9LIST</name>
<evidence type="ECO:0000313" key="3">
    <source>
        <dbReference type="Proteomes" id="UP000052258"/>
    </source>
</evidence>
<dbReference type="InterPro" id="IPR036237">
    <property type="entry name" value="Xyl_isomerase-like_sf"/>
</dbReference>
<keyword evidence="3" id="KW-1185">Reference proteome</keyword>
<dbReference type="PANTHER" id="PTHR12110">
    <property type="entry name" value="HYDROXYPYRUVATE ISOMERASE"/>
    <property type="match status" value="1"/>
</dbReference>
<feature type="domain" description="Xylose isomerase-like TIM barrel" evidence="1">
    <location>
        <begin position="25"/>
        <end position="224"/>
    </location>
</feature>
<gene>
    <name evidence="2" type="ORF">X560_2268</name>
</gene>
<sequence>MVNQKIGLQMWSVKEASERDFFGTLEEVAKIGYDGVEFAGYYDVQAPDLKAKLEELNLEVAGSHIPLERLLSDLDAVIKYEKTLGNRHIVCPYADFKSEAEWVELAHKFERIAEKVVEAGMTFSYHNHAHEFRTIKDEYILDFLLKKAPHVSLELDTYWAEFAGASAPEYMKKYKNRMPLIHLKDRLGDESTEIGSGNLDIQSFIHAARENGTEWLIIEQEAFQKFEPLESVKMGFLSLEGMVAK</sequence>
<organism evidence="2 3">
    <name type="scientific">Listeria fleischmannii 1991</name>
    <dbReference type="NCBI Taxonomy" id="1430899"/>
    <lineage>
        <taxon>Bacteria</taxon>
        <taxon>Bacillati</taxon>
        <taxon>Bacillota</taxon>
        <taxon>Bacilli</taxon>
        <taxon>Bacillales</taxon>
        <taxon>Listeriaceae</taxon>
        <taxon>Listeria</taxon>
    </lineage>
</organism>
<dbReference type="InterPro" id="IPR013022">
    <property type="entry name" value="Xyl_isomerase-like_TIM-brl"/>
</dbReference>
<protein>
    <recommendedName>
        <fullName evidence="1">Xylose isomerase-like TIM barrel domain-containing protein</fullName>
    </recommendedName>
</protein>